<evidence type="ECO:0000256" key="7">
    <source>
        <dbReference type="SAM" id="Phobius"/>
    </source>
</evidence>
<gene>
    <name evidence="8" type="ORF">HNQ47_000569</name>
</gene>
<comment type="caution">
    <text evidence="8">The sequence shown here is derived from an EMBL/GenBank/DDBJ whole genome shotgun (WGS) entry which is preliminary data.</text>
</comment>
<dbReference type="InterPro" id="IPR048279">
    <property type="entry name" value="MdtK-like"/>
</dbReference>
<feature type="transmembrane region" description="Helical" evidence="7">
    <location>
        <begin position="63"/>
        <end position="84"/>
    </location>
</feature>
<feature type="transmembrane region" description="Helical" evidence="7">
    <location>
        <begin position="349"/>
        <end position="377"/>
    </location>
</feature>
<dbReference type="PIRSF" id="PIRSF006603">
    <property type="entry name" value="DinF"/>
    <property type="match status" value="1"/>
</dbReference>
<feature type="transmembrane region" description="Helical" evidence="7">
    <location>
        <begin position="425"/>
        <end position="445"/>
    </location>
</feature>
<dbReference type="GO" id="GO:0042910">
    <property type="term" value="F:xenobiotic transmembrane transporter activity"/>
    <property type="evidence" value="ECO:0007669"/>
    <property type="project" value="InterPro"/>
</dbReference>
<accession>A0A7W8CVW2</accession>
<reference evidence="8 9" key="1">
    <citation type="submission" date="2020-08" db="EMBL/GenBank/DDBJ databases">
        <title>Genomic Encyclopedia of Type Strains, Phase IV (KMG-IV): sequencing the most valuable type-strain genomes for metagenomic binning, comparative biology and taxonomic classification.</title>
        <authorList>
            <person name="Goeker M."/>
        </authorList>
    </citation>
    <scope>NUCLEOTIDE SEQUENCE [LARGE SCALE GENOMIC DNA]</scope>
    <source>
        <strain evidence="8 9">DSM 25799</strain>
    </source>
</reference>
<dbReference type="NCBIfam" id="TIGR00797">
    <property type="entry name" value="matE"/>
    <property type="match status" value="1"/>
</dbReference>
<feature type="transmembrane region" description="Helical" evidence="7">
    <location>
        <begin position="293"/>
        <end position="313"/>
    </location>
</feature>
<dbReference type="InterPro" id="IPR002528">
    <property type="entry name" value="MATE_fam"/>
</dbReference>
<dbReference type="AlphaFoldDB" id="A0A7W8CVW2"/>
<comment type="subcellular location">
    <subcellularLocation>
        <location evidence="1">Cell membrane</location>
        <topology evidence="1">Multi-pass membrane protein</topology>
    </subcellularLocation>
</comment>
<feature type="transmembrane region" description="Helical" evidence="7">
    <location>
        <begin position="201"/>
        <end position="223"/>
    </location>
</feature>
<name>A0A7W8CVW2_9FIRM</name>
<evidence type="ECO:0000256" key="3">
    <source>
        <dbReference type="ARBA" id="ARBA00022475"/>
    </source>
</evidence>
<feature type="transmembrane region" description="Helical" evidence="7">
    <location>
        <begin position="251"/>
        <end position="273"/>
    </location>
</feature>
<protein>
    <submittedName>
        <fullName evidence="8">Putative MATE family efflux protein</fullName>
    </submittedName>
</protein>
<feature type="transmembrane region" description="Helical" evidence="7">
    <location>
        <begin position="325"/>
        <end position="343"/>
    </location>
</feature>
<keyword evidence="5 7" id="KW-1133">Transmembrane helix</keyword>
<keyword evidence="6 7" id="KW-0472">Membrane</keyword>
<dbReference type="PANTHER" id="PTHR43549:SF2">
    <property type="entry name" value="MULTIDRUG RESISTANCE PROTEIN NORM-RELATED"/>
    <property type="match status" value="1"/>
</dbReference>
<evidence type="ECO:0000313" key="9">
    <source>
        <dbReference type="Proteomes" id="UP000539953"/>
    </source>
</evidence>
<feature type="transmembrane region" description="Helical" evidence="7">
    <location>
        <begin position="96"/>
        <end position="122"/>
    </location>
</feature>
<organism evidence="8 9">
    <name type="scientific">Catenisphaera adipataccumulans</name>
    <dbReference type="NCBI Taxonomy" id="700500"/>
    <lineage>
        <taxon>Bacteria</taxon>
        <taxon>Bacillati</taxon>
        <taxon>Bacillota</taxon>
        <taxon>Erysipelotrichia</taxon>
        <taxon>Erysipelotrichales</taxon>
        <taxon>Erysipelotrichaceae</taxon>
        <taxon>Catenisphaera</taxon>
    </lineage>
</organism>
<feature type="transmembrane region" description="Helical" evidence="7">
    <location>
        <begin position="142"/>
        <end position="159"/>
    </location>
</feature>
<dbReference type="RefSeq" id="WP_221247950.1">
    <property type="nucleotide sequence ID" value="NZ_JACHHK010000002.1"/>
</dbReference>
<proteinExistence type="predicted"/>
<evidence type="ECO:0000313" key="8">
    <source>
        <dbReference type="EMBL" id="MBB5182550.1"/>
    </source>
</evidence>
<feature type="transmembrane region" description="Helical" evidence="7">
    <location>
        <begin position="398"/>
        <end position="419"/>
    </location>
</feature>
<dbReference type="EMBL" id="JACHHK010000002">
    <property type="protein sequence ID" value="MBB5182550.1"/>
    <property type="molecule type" value="Genomic_DNA"/>
</dbReference>
<keyword evidence="4 7" id="KW-0812">Transmembrane</keyword>
<dbReference type="GO" id="GO:0005886">
    <property type="term" value="C:plasma membrane"/>
    <property type="evidence" value="ECO:0007669"/>
    <property type="project" value="UniProtKB-SubCell"/>
</dbReference>
<feature type="transmembrane region" description="Helical" evidence="7">
    <location>
        <begin position="171"/>
        <end position="195"/>
    </location>
</feature>
<evidence type="ECO:0000256" key="2">
    <source>
        <dbReference type="ARBA" id="ARBA00022448"/>
    </source>
</evidence>
<dbReference type="Proteomes" id="UP000539953">
    <property type="component" value="Unassembled WGS sequence"/>
</dbReference>
<evidence type="ECO:0000256" key="4">
    <source>
        <dbReference type="ARBA" id="ARBA00022692"/>
    </source>
</evidence>
<keyword evidence="2" id="KW-0813">Transport</keyword>
<evidence type="ECO:0000256" key="6">
    <source>
        <dbReference type="ARBA" id="ARBA00023136"/>
    </source>
</evidence>
<evidence type="ECO:0000256" key="1">
    <source>
        <dbReference type="ARBA" id="ARBA00004651"/>
    </source>
</evidence>
<keyword evidence="3" id="KW-1003">Cell membrane</keyword>
<evidence type="ECO:0000256" key="5">
    <source>
        <dbReference type="ARBA" id="ARBA00022989"/>
    </source>
</evidence>
<dbReference type="InterPro" id="IPR052031">
    <property type="entry name" value="Membrane_Transporter-Flippase"/>
</dbReference>
<dbReference type="Pfam" id="PF01554">
    <property type="entry name" value="MatE"/>
    <property type="match status" value="2"/>
</dbReference>
<feature type="transmembrane region" description="Helical" evidence="7">
    <location>
        <begin position="12"/>
        <end position="32"/>
    </location>
</feature>
<keyword evidence="9" id="KW-1185">Reference proteome</keyword>
<dbReference type="PANTHER" id="PTHR43549">
    <property type="entry name" value="MULTIDRUG RESISTANCE PROTEIN YPNP-RELATED"/>
    <property type="match status" value="1"/>
</dbReference>
<sequence>MQENKMGYVPMPKLMLTMGLPMIASMLVQAFYNIVDTYFISHITSSTIADIGDLAMNALTLAYPVQMLMIAIGVGTGVGVNALLSKYLGEKKREKASLIAGNAILIGICTFLVFFLFGLFGVEAFFRTQTSDPIVSEMACTYLRICCIFSFGSIGSMIFEKLLQSTGRTMLSTIAQLAGAITNIVLDPIMIFGYFGLPAMGVAGAAWATIIGQIVTLVMDMWFHYRRNTEIDPSLAYIKPDRSAIRDIYKIGIPAIIMQSLMSIMSYGINIIFGGVSQNAVTAFGVYYKVQQFVYFAAFGMNNAIIPIVSYNFGKQDQKRIQDGIFYGTLYTVILTVAGMILLQTAGSAIVGLFGLTGTTSSLCVLAMRIVSLGYFFAGLNIAYQGIYQALGNGVRSLIVSLIRLIIVPLPLAMALANLNDPTTMIWWCFPVAEFLGSIVAVYYMRKTREENGLTKKKGKRIYA</sequence>
<dbReference type="GO" id="GO:0015297">
    <property type="term" value="F:antiporter activity"/>
    <property type="evidence" value="ECO:0007669"/>
    <property type="project" value="InterPro"/>
</dbReference>